<dbReference type="RefSeq" id="WP_150258473.1">
    <property type="nucleotide sequence ID" value="NZ_CP029189.1"/>
</dbReference>
<evidence type="ECO:0000313" key="3">
    <source>
        <dbReference type="EMBL" id="QES55790.1"/>
    </source>
</evidence>
<gene>
    <name evidence="3" type="ORF">DEJ51_17755</name>
</gene>
<protein>
    <submittedName>
        <fullName evidence="3">Peptidase S12 family protein</fullName>
    </submittedName>
</protein>
<dbReference type="Proteomes" id="UP000324101">
    <property type="component" value="Chromosome"/>
</dbReference>
<dbReference type="PANTHER" id="PTHR43283">
    <property type="entry name" value="BETA-LACTAMASE-RELATED"/>
    <property type="match status" value="1"/>
</dbReference>
<sequence length="343" mass="36355">MSQALPFTTADTSLLHDGLRQVIAEGASPGGVVVCGTAGHGHTTLSAGVIYPEVGEQDPDGGTVYDIASLTKVVATWPLVGRALDTDLLDLDTPVREFLPLMDGPTPSADVTVRQLLSHTSGLRASTRLDLYAGADRPLYELIAREPLETDPGVHRYINRGFILLGYALTHVHQKPLNLLAGDLWAELGMPDTTYGPLSATPLIAPTEQRPGAPRLWGTVHDENAATMGGTAGHAGAFSTADDLATYAEALLVPRPDNRLGAWLSTSMAPHAEIEPGLHRGLGWILAADSTVAYHHGFTGTSFYLAPATGRYIALATNAIHNGTARTRIAPLRELILKTITTT</sequence>
<dbReference type="PANTHER" id="PTHR43283:SF11">
    <property type="entry name" value="BETA-LACTAMASE-RELATED DOMAIN-CONTAINING PROTEIN"/>
    <property type="match status" value="1"/>
</dbReference>
<proteinExistence type="predicted"/>
<dbReference type="InterPro" id="IPR050789">
    <property type="entry name" value="Diverse_Enzym_Activities"/>
</dbReference>
<dbReference type="OrthoDB" id="9809635at2"/>
<name>A0A5P2DMF8_STRVZ</name>
<accession>A0A5P2DMF8</accession>
<evidence type="ECO:0000256" key="1">
    <source>
        <dbReference type="ARBA" id="ARBA00022801"/>
    </source>
</evidence>
<keyword evidence="1" id="KW-0378">Hydrolase</keyword>
<dbReference type="Pfam" id="PF00144">
    <property type="entry name" value="Beta-lactamase"/>
    <property type="match status" value="1"/>
</dbReference>
<evidence type="ECO:0000313" key="4">
    <source>
        <dbReference type="Proteomes" id="UP000324101"/>
    </source>
</evidence>
<dbReference type="Gene3D" id="3.40.710.10">
    <property type="entry name" value="DD-peptidase/beta-lactamase superfamily"/>
    <property type="match status" value="1"/>
</dbReference>
<dbReference type="InterPro" id="IPR001466">
    <property type="entry name" value="Beta-lactam-related"/>
</dbReference>
<reference evidence="3 4" key="1">
    <citation type="submission" date="2018-05" db="EMBL/GenBank/DDBJ databases">
        <title>Streptomyces venezuelae.</title>
        <authorList>
            <person name="Kim W."/>
            <person name="Lee N."/>
            <person name="Cho B.-K."/>
        </authorList>
    </citation>
    <scope>NUCLEOTIDE SEQUENCE [LARGE SCALE GENOMIC DNA]</scope>
    <source>
        <strain evidence="3 4">ATCC 21018</strain>
    </source>
</reference>
<dbReference type="EMBL" id="CP029189">
    <property type="protein sequence ID" value="QES55790.1"/>
    <property type="molecule type" value="Genomic_DNA"/>
</dbReference>
<dbReference type="InterPro" id="IPR012338">
    <property type="entry name" value="Beta-lactam/transpept-like"/>
</dbReference>
<organism evidence="3 4">
    <name type="scientific">Streptomyces venezuelae</name>
    <dbReference type="NCBI Taxonomy" id="54571"/>
    <lineage>
        <taxon>Bacteria</taxon>
        <taxon>Bacillati</taxon>
        <taxon>Actinomycetota</taxon>
        <taxon>Actinomycetes</taxon>
        <taxon>Kitasatosporales</taxon>
        <taxon>Streptomycetaceae</taxon>
        <taxon>Streptomyces</taxon>
    </lineage>
</organism>
<dbReference type="GO" id="GO:0016787">
    <property type="term" value="F:hydrolase activity"/>
    <property type="evidence" value="ECO:0007669"/>
    <property type="project" value="UniProtKB-KW"/>
</dbReference>
<feature type="domain" description="Beta-lactamase-related" evidence="2">
    <location>
        <begin position="22"/>
        <end position="334"/>
    </location>
</feature>
<evidence type="ECO:0000259" key="2">
    <source>
        <dbReference type="Pfam" id="PF00144"/>
    </source>
</evidence>
<dbReference type="SUPFAM" id="SSF56601">
    <property type="entry name" value="beta-lactamase/transpeptidase-like"/>
    <property type="match status" value="1"/>
</dbReference>
<dbReference type="AlphaFoldDB" id="A0A5P2DMF8"/>